<gene>
    <name evidence="3" type="ORF">SAMN05421863_1003135</name>
</gene>
<feature type="domain" description="CHRD" evidence="2">
    <location>
        <begin position="24"/>
        <end position="171"/>
    </location>
</feature>
<evidence type="ECO:0000256" key="1">
    <source>
        <dbReference type="SAM" id="SignalP"/>
    </source>
</evidence>
<proteinExistence type="predicted"/>
<protein>
    <submittedName>
        <fullName evidence="3">CHRD domain-containing protein</fullName>
    </submittedName>
</protein>
<name>A0A1I4K6W1_9PROT</name>
<keyword evidence="1" id="KW-0732">Signal</keyword>
<dbReference type="AlphaFoldDB" id="A0A1I4K6W1"/>
<evidence type="ECO:0000313" key="3">
    <source>
        <dbReference type="EMBL" id="SFL74321.1"/>
    </source>
</evidence>
<dbReference type="PROSITE" id="PS50933">
    <property type="entry name" value="CHRD"/>
    <property type="match status" value="1"/>
</dbReference>
<evidence type="ECO:0000313" key="4">
    <source>
        <dbReference type="Proteomes" id="UP000183287"/>
    </source>
</evidence>
<dbReference type="OrthoDB" id="571052at2"/>
<dbReference type="RefSeq" id="WP_074903330.1">
    <property type="nucleotide sequence ID" value="NZ_FOUB01000003.1"/>
</dbReference>
<feature type="chain" id="PRO_5010198594" evidence="1">
    <location>
        <begin position="23"/>
        <end position="171"/>
    </location>
</feature>
<dbReference type="Pfam" id="PF07452">
    <property type="entry name" value="CHRD"/>
    <property type="match status" value="1"/>
</dbReference>
<accession>A0A1I4K6W1</accession>
<dbReference type="SMART" id="SM00754">
    <property type="entry name" value="CHRD"/>
    <property type="match status" value="1"/>
</dbReference>
<reference evidence="4" key="1">
    <citation type="submission" date="2016-10" db="EMBL/GenBank/DDBJ databases">
        <authorList>
            <person name="Varghese N."/>
            <person name="Submissions S."/>
        </authorList>
    </citation>
    <scope>NUCLEOTIDE SEQUENCE [LARGE SCALE GENOMIC DNA]</scope>
    <source>
        <strain evidence="4">Nm44</strain>
    </source>
</reference>
<dbReference type="InterPro" id="IPR010895">
    <property type="entry name" value="CHRD"/>
</dbReference>
<dbReference type="Proteomes" id="UP000183287">
    <property type="component" value="Unassembled WGS sequence"/>
</dbReference>
<dbReference type="EMBL" id="FOUB01000003">
    <property type="protein sequence ID" value="SFL74321.1"/>
    <property type="molecule type" value="Genomic_DNA"/>
</dbReference>
<organism evidence="3 4">
    <name type="scientific">Nitrosomonas communis</name>
    <dbReference type="NCBI Taxonomy" id="44574"/>
    <lineage>
        <taxon>Bacteria</taxon>
        <taxon>Pseudomonadati</taxon>
        <taxon>Pseudomonadota</taxon>
        <taxon>Betaproteobacteria</taxon>
        <taxon>Nitrosomonadales</taxon>
        <taxon>Nitrosomonadaceae</taxon>
        <taxon>Nitrosomonas</taxon>
    </lineage>
</organism>
<feature type="signal peptide" evidence="1">
    <location>
        <begin position="1"/>
        <end position="22"/>
    </location>
</feature>
<sequence>MKTAMTVSYLLVLLLLAGSAYSDDTLDFSAKLTGDQEVPPVVNQIRAKAHFEVNKDRTKMDYELKARNDKDPVGLLGQAGAHIHCGRVGQNGPVVAFLAGVINGGVDGKVEIKATLTDANIVENTCAESIQQDINTLKELVDAMLAGNIYVNLHSNNHPGGEVRGHIQSDD</sequence>
<evidence type="ECO:0000259" key="2">
    <source>
        <dbReference type="PROSITE" id="PS50933"/>
    </source>
</evidence>
<keyword evidence="4" id="KW-1185">Reference proteome</keyword>